<evidence type="ECO:0000313" key="1">
    <source>
        <dbReference type="EMBL" id="BAT74657.1"/>
    </source>
</evidence>
<sequence>PLPIIISNSSIPTYIKLYKTHLIIIKHTLRTLHFHPNKTHLHALIFFSTPNHPSSTQNTITFSLRYLLFHKTNTPNIILNYNQFHLLPQLRTDQHIITHN</sequence>
<dbReference type="AlphaFoldDB" id="A0A0S3R2D0"/>
<accession>A0A0S3R2D0</accession>
<keyword evidence="2" id="KW-1185">Reference proteome</keyword>
<name>A0A0S3R2D0_PHAAN</name>
<dbReference type="EMBL" id="AP015034">
    <property type="protein sequence ID" value="BAT74657.1"/>
    <property type="molecule type" value="Genomic_DNA"/>
</dbReference>
<dbReference type="Proteomes" id="UP000291084">
    <property type="component" value="Chromosome 1"/>
</dbReference>
<reference evidence="1 2" key="1">
    <citation type="journal article" date="2015" name="Sci. Rep.">
        <title>The power of single molecule real-time sequencing technology in the de novo assembly of a eukaryotic genome.</title>
        <authorList>
            <person name="Sakai H."/>
            <person name="Naito K."/>
            <person name="Ogiso-Tanaka E."/>
            <person name="Takahashi Y."/>
            <person name="Iseki K."/>
            <person name="Muto C."/>
            <person name="Satou K."/>
            <person name="Teruya K."/>
            <person name="Shiroma A."/>
            <person name="Shimoji M."/>
            <person name="Hirano T."/>
            <person name="Itoh T."/>
            <person name="Kaga A."/>
            <person name="Tomooka N."/>
        </authorList>
    </citation>
    <scope>NUCLEOTIDE SEQUENCE [LARGE SCALE GENOMIC DNA]</scope>
    <source>
        <strain evidence="2">cv. Shumari</strain>
    </source>
</reference>
<proteinExistence type="predicted"/>
<organism evidence="1 2">
    <name type="scientific">Vigna angularis var. angularis</name>
    <dbReference type="NCBI Taxonomy" id="157739"/>
    <lineage>
        <taxon>Eukaryota</taxon>
        <taxon>Viridiplantae</taxon>
        <taxon>Streptophyta</taxon>
        <taxon>Embryophyta</taxon>
        <taxon>Tracheophyta</taxon>
        <taxon>Spermatophyta</taxon>
        <taxon>Magnoliopsida</taxon>
        <taxon>eudicotyledons</taxon>
        <taxon>Gunneridae</taxon>
        <taxon>Pentapetalae</taxon>
        <taxon>rosids</taxon>
        <taxon>fabids</taxon>
        <taxon>Fabales</taxon>
        <taxon>Fabaceae</taxon>
        <taxon>Papilionoideae</taxon>
        <taxon>50 kb inversion clade</taxon>
        <taxon>NPAAA clade</taxon>
        <taxon>indigoferoid/millettioid clade</taxon>
        <taxon>Phaseoleae</taxon>
        <taxon>Vigna</taxon>
    </lineage>
</organism>
<evidence type="ECO:0000313" key="2">
    <source>
        <dbReference type="Proteomes" id="UP000291084"/>
    </source>
</evidence>
<protein>
    <submittedName>
        <fullName evidence="1">Uncharacterized protein</fullName>
    </submittedName>
</protein>
<gene>
    <name evidence="1" type="primary">Vigan.01G236900</name>
    <name evidence="1" type="ORF">VIGAN_01236900</name>
</gene>
<feature type="non-terminal residue" evidence="1">
    <location>
        <position position="1"/>
    </location>
</feature>